<dbReference type="InterPro" id="IPR050177">
    <property type="entry name" value="Lipid_A_modif_metabolic_enz"/>
</dbReference>
<feature type="domain" description="3-beta hydroxysteroid dehydrogenase/isomerase" evidence="3">
    <location>
        <begin position="7"/>
        <end position="277"/>
    </location>
</feature>
<accession>A0A2V1DSE6</accession>
<dbReference type="InterPro" id="IPR036291">
    <property type="entry name" value="NAD(P)-bd_dom_sf"/>
</dbReference>
<comment type="similarity">
    <text evidence="1">Belongs to the 3-beta-HSD family.</text>
</comment>
<dbReference type="EMBL" id="KZ805376">
    <property type="protein sequence ID" value="PVI00250.1"/>
    <property type="molecule type" value="Genomic_DNA"/>
</dbReference>
<organism evidence="4 5">
    <name type="scientific">Periconia macrospinosa</name>
    <dbReference type="NCBI Taxonomy" id="97972"/>
    <lineage>
        <taxon>Eukaryota</taxon>
        <taxon>Fungi</taxon>
        <taxon>Dikarya</taxon>
        <taxon>Ascomycota</taxon>
        <taxon>Pezizomycotina</taxon>
        <taxon>Dothideomycetes</taxon>
        <taxon>Pleosporomycetidae</taxon>
        <taxon>Pleosporales</taxon>
        <taxon>Massarineae</taxon>
        <taxon>Periconiaceae</taxon>
        <taxon>Periconia</taxon>
    </lineage>
</organism>
<dbReference type="PANTHER" id="PTHR43245">
    <property type="entry name" value="BIFUNCTIONAL POLYMYXIN RESISTANCE PROTEIN ARNA"/>
    <property type="match status" value="1"/>
</dbReference>
<evidence type="ECO:0000313" key="5">
    <source>
        <dbReference type="Proteomes" id="UP000244855"/>
    </source>
</evidence>
<dbReference type="GO" id="GO:0016616">
    <property type="term" value="F:oxidoreductase activity, acting on the CH-OH group of donors, NAD or NADP as acceptor"/>
    <property type="evidence" value="ECO:0007669"/>
    <property type="project" value="InterPro"/>
</dbReference>
<evidence type="ECO:0000313" key="4">
    <source>
        <dbReference type="EMBL" id="PVI00250.1"/>
    </source>
</evidence>
<dbReference type="Proteomes" id="UP000244855">
    <property type="component" value="Unassembled WGS sequence"/>
</dbReference>
<dbReference type="GO" id="GO:0006694">
    <property type="term" value="P:steroid biosynthetic process"/>
    <property type="evidence" value="ECO:0007669"/>
    <property type="project" value="InterPro"/>
</dbReference>
<dbReference type="STRING" id="97972.A0A2V1DSE6"/>
<keyword evidence="5" id="KW-1185">Reference proteome</keyword>
<sequence>MAPTKVLITGGTGFLGTAIIQSFLSLPDPSLYTITALDISPPSLGTQSFSQVRYVRSSVLQRDDLKKVFEEARPDVVVHTVGVYPVGQDRYAPYGKKSKRLWDTVFEVNIEGTRNVIDVAKEVGAKALVYTSSVTVLLDELDKDFRNADETWSTGRATTCYGKSKTIAENLVLSANKPDFLTCVLRPSVLFGPNDPVTIPTIHACILAHETPFILGSNTNLQDWTYVSNAADAHVLAVRNLLNSGTAAGEAFFITNGQPVTPRDFCLAIWREFEHTPAFEVRVPEGIAWWVGWGVEWWSWASGAKSVLNRGIVLDATKDRYVSIVKAKKILGYEPKVRLEEACRISCQFFRQKFKAQART</sequence>
<evidence type="ECO:0000256" key="2">
    <source>
        <dbReference type="ARBA" id="ARBA00023002"/>
    </source>
</evidence>
<dbReference type="SUPFAM" id="SSF51735">
    <property type="entry name" value="NAD(P)-binding Rossmann-fold domains"/>
    <property type="match status" value="1"/>
</dbReference>
<dbReference type="OrthoDB" id="331544at2759"/>
<evidence type="ECO:0000256" key="1">
    <source>
        <dbReference type="ARBA" id="ARBA00009219"/>
    </source>
</evidence>
<reference evidence="4 5" key="1">
    <citation type="journal article" date="2018" name="Sci. Rep.">
        <title>Comparative genomics provides insights into the lifestyle and reveals functional heterogeneity of dark septate endophytic fungi.</title>
        <authorList>
            <person name="Knapp D.G."/>
            <person name="Nemeth J.B."/>
            <person name="Barry K."/>
            <person name="Hainaut M."/>
            <person name="Henrissat B."/>
            <person name="Johnson J."/>
            <person name="Kuo A."/>
            <person name="Lim J.H.P."/>
            <person name="Lipzen A."/>
            <person name="Nolan M."/>
            <person name="Ohm R.A."/>
            <person name="Tamas L."/>
            <person name="Grigoriev I.V."/>
            <person name="Spatafora J.W."/>
            <person name="Nagy L.G."/>
            <person name="Kovacs G.M."/>
        </authorList>
    </citation>
    <scope>NUCLEOTIDE SEQUENCE [LARGE SCALE GENOMIC DNA]</scope>
    <source>
        <strain evidence="4 5">DSE2036</strain>
    </source>
</reference>
<protein>
    <submittedName>
        <fullName evidence="4">C-3 sterol dehydrogenase/C-4 decarboxylase-like protein</fullName>
    </submittedName>
</protein>
<name>A0A2V1DSE6_9PLEO</name>
<dbReference type="Gene3D" id="3.40.50.720">
    <property type="entry name" value="NAD(P)-binding Rossmann-like Domain"/>
    <property type="match status" value="1"/>
</dbReference>
<dbReference type="PANTHER" id="PTHR43245:SF51">
    <property type="entry name" value="SHORT CHAIN DEHYDROGENASE_REDUCTASE FAMILY 42E, MEMBER 2"/>
    <property type="match status" value="1"/>
</dbReference>
<proteinExistence type="inferred from homology"/>
<gene>
    <name evidence="4" type="ORF">DM02DRAFT_398530</name>
</gene>
<dbReference type="Pfam" id="PF01073">
    <property type="entry name" value="3Beta_HSD"/>
    <property type="match status" value="1"/>
</dbReference>
<keyword evidence="2" id="KW-0560">Oxidoreductase</keyword>
<evidence type="ECO:0000259" key="3">
    <source>
        <dbReference type="Pfam" id="PF01073"/>
    </source>
</evidence>
<dbReference type="AlphaFoldDB" id="A0A2V1DSE6"/>
<dbReference type="InterPro" id="IPR002225">
    <property type="entry name" value="3Beta_OHSteriod_DH/Estase"/>
</dbReference>